<dbReference type="PANTHER" id="PTHR10762:SF2">
    <property type="entry name" value="2-(3-AMINO-3-CARBOXYPROPYL)HISTIDINE SYNTHASE SUBUNIT 2"/>
    <property type="match status" value="1"/>
</dbReference>
<comment type="subcellular location">
    <subcellularLocation>
        <location evidence="7">Cytoplasm</location>
    </subcellularLocation>
</comment>
<dbReference type="OrthoDB" id="449241at2759"/>
<dbReference type="InterPro" id="IPR010014">
    <property type="entry name" value="DHP2"/>
</dbReference>
<keyword evidence="9" id="KW-1185">Reference proteome</keyword>
<dbReference type="PANTHER" id="PTHR10762">
    <property type="entry name" value="DIPHTHAMIDE BIOSYNTHESIS PROTEIN"/>
    <property type="match status" value="1"/>
</dbReference>
<dbReference type="GO" id="GO:0051536">
    <property type="term" value="F:iron-sulfur cluster binding"/>
    <property type="evidence" value="ECO:0007669"/>
    <property type="project" value="UniProtKB-KW"/>
</dbReference>
<dbReference type="Gene3D" id="3.40.50.11840">
    <property type="entry name" value="Diphthamide synthesis DPH1/DPH2 domain 1"/>
    <property type="match status" value="1"/>
</dbReference>
<dbReference type="InterPro" id="IPR042265">
    <property type="entry name" value="DPH1/DPH2_3"/>
</dbReference>
<gene>
    <name evidence="8" type="ORF">M231_02922</name>
</gene>
<dbReference type="NCBIfam" id="TIGR00322">
    <property type="entry name" value="diphth2_R"/>
    <property type="match status" value="1"/>
</dbReference>
<evidence type="ECO:0000256" key="2">
    <source>
        <dbReference type="ARBA" id="ARBA00005156"/>
    </source>
</evidence>
<comment type="caution">
    <text evidence="8">The sequence shown here is derived from an EMBL/GenBank/DDBJ whole genome shotgun (WGS) entry which is preliminary data.</text>
</comment>
<dbReference type="UniPathway" id="UPA00559"/>
<evidence type="ECO:0000256" key="6">
    <source>
        <dbReference type="ARBA" id="ARBA00023014"/>
    </source>
</evidence>
<dbReference type="GO" id="GO:0005737">
    <property type="term" value="C:cytoplasm"/>
    <property type="evidence" value="ECO:0007669"/>
    <property type="project" value="UniProtKB-SubCell"/>
</dbReference>
<dbReference type="InterPro" id="IPR042263">
    <property type="entry name" value="DPH1/DPH2_1"/>
</dbReference>
<dbReference type="Gene3D" id="3.40.50.11860">
    <property type="entry name" value="Diphthamide synthesis DPH1/DPH2 domain 3"/>
    <property type="match status" value="1"/>
</dbReference>
<organism evidence="8 9">
    <name type="scientific">Tremella mesenterica</name>
    <name type="common">Jelly fungus</name>
    <dbReference type="NCBI Taxonomy" id="5217"/>
    <lineage>
        <taxon>Eukaryota</taxon>
        <taxon>Fungi</taxon>
        <taxon>Dikarya</taxon>
        <taxon>Basidiomycota</taxon>
        <taxon>Agaricomycotina</taxon>
        <taxon>Tremellomycetes</taxon>
        <taxon>Tremellales</taxon>
        <taxon>Tremellaceae</taxon>
        <taxon>Tremella</taxon>
    </lineage>
</organism>
<sequence length="471" mass="51638">MSVAFSTPAEHAFVDEDSTQPPVRSTTTPSAVALQFPDELLYASVAVFRAIQTAIQGKAQAYVLGDSTHGSCCPDVLSCLHLPADLLVHYGHACLTPTDALPVFYVFPRQHLDVIQAAERLIATSRRESQERKGTIVVWDVSFDWLAESIVQVFTTRMSGPVSFSFIQKPVFDTERVSSRRTGKAPALRLIEPPPGTPREECVIFYIGQEGRSLVNLQMTNADCSVLAYSPTSGSANLVSPAASKLLSRRLYAVHRAMAADVFGLVVSNIGLAASPCVLDQLRRDLKTARKKSYTMSVGRLNPAKLANFAPIDCFVLIGCNEGGVVESKDYMAPIVTPWELRLALSGAKEWTPSNWTTDLSTILQRNQNDLSLDLEADDQPQFSLINGEYRTPKMIDTDKHSGHREDLENNEVALRISNLSIATTHPTGSQYLASRQYKGLDPRYGLDEPASLEEGLQGIARGYNGERSAF</sequence>
<keyword evidence="5 7" id="KW-0408">Iron</keyword>
<keyword evidence="6 7" id="KW-0411">Iron-sulfur</keyword>
<dbReference type="STRING" id="5217.A0A4Q1BPA9"/>
<evidence type="ECO:0000256" key="7">
    <source>
        <dbReference type="RuleBase" id="RU364133"/>
    </source>
</evidence>
<comment type="cofactor">
    <cofactor evidence="1">
        <name>[4Fe-4S] cluster</name>
        <dbReference type="ChEBI" id="CHEBI:49883"/>
    </cofactor>
</comment>
<dbReference type="FunCoup" id="A0A4Q1BPA9">
    <property type="interactions" value="671"/>
</dbReference>
<evidence type="ECO:0000256" key="4">
    <source>
        <dbReference type="ARBA" id="ARBA00022723"/>
    </source>
</evidence>
<dbReference type="Proteomes" id="UP000289152">
    <property type="component" value="Unassembled WGS sequence"/>
</dbReference>
<dbReference type="InParanoid" id="A0A4Q1BPA9"/>
<comment type="function">
    <text evidence="7">Required for the first step of diphthamide biosynthesis, a post-translational modification of histidine which occurs in elongation factor 2. DPH1 and DPH2 transfer a 3-amino-3-carboxypropyl (ACP) group from S-adenosyl-L-methionine (SAM) to a histidine residue, the reaction is assisted by a reduction system comprising DPH3 and a NADH-dependent reductase. Facilitates the reduction of the catalytic iron-sulfur cluster found in the DPH1 subunit.</text>
</comment>
<name>A0A4Q1BPA9_TREME</name>
<keyword evidence="4 7" id="KW-0479">Metal-binding</keyword>
<evidence type="ECO:0000256" key="1">
    <source>
        <dbReference type="ARBA" id="ARBA00001966"/>
    </source>
</evidence>
<dbReference type="FunFam" id="3.40.50.11860:FF:000001">
    <property type="entry name" value="2-(3-amino-3-carboxypropyl)histidine synthase subunit 2"/>
    <property type="match status" value="1"/>
</dbReference>
<evidence type="ECO:0000313" key="8">
    <source>
        <dbReference type="EMBL" id="RXK39729.1"/>
    </source>
</evidence>
<dbReference type="GO" id="GO:0017183">
    <property type="term" value="P:protein histidyl modification to diphthamide"/>
    <property type="evidence" value="ECO:0007669"/>
    <property type="project" value="UniProtKB-UniPathway"/>
</dbReference>
<dbReference type="SFLD" id="SFLDG01121">
    <property type="entry name" value="Diphthamide_biosynthesis"/>
    <property type="match status" value="1"/>
</dbReference>
<comment type="similarity">
    <text evidence="3 7">Belongs to the DPH1/DPH2 family. DPH2 subfamily.</text>
</comment>
<evidence type="ECO:0000313" key="9">
    <source>
        <dbReference type="Proteomes" id="UP000289152"/>
    </source>
</evidence>
<comment type="pathway">
    <text evidence="2 7">Protein modification; peptidyl-diphthamide biosynthesis.</text>
</comment>
<accession>A0A4Q1BPA9</accession>
<keyword evidence="7" id="KW-0963">Cytoplasm</keyword>
<dbReference type="Pfam" id="PF01866">
    <property type="entry name" value="Diphthamide_syn"/>
    <property type="match status" value="1"/>
</dbReference>
<evidence type="ECO:0000256" key="3">
    <source>
        <dbReference type="ARBA" id="ARBA00006179"/>
    </source>
</evidence>
<dbReference type="NCBIfam" id="TIGR00272">
    <property type="entry name" value="DPH2"/>
    <property type="match status" value="1"/>
</dbReference>
<reference evidence="8 9" key="1">
    <citation type="submission" date="2016-06" db="EMBL/GenBank/DDBJ databases">
        <title>Evolution of pathogenesis and genome organization in the Tremellales.</title>
        <authorList>
            <person name="Cuomo C."/>
            <person name="Litvintseva A."/>
            <person name="Heitman J."/>
            <person name="Chen Y."/>
            <person name="Sun S."/>
            <person name="Springer D."/>
            <person name="Dromer F."/>
            <person name="Young S."/>
            <person name="Zeng Q."/>
            <person name="Chapman S."/>
            <person name="Gujja S."/>
            <person name="Saif S."/>
            <person name="Birren B."/>
        </authorList>
    </citation>
    <scope>NUCLEOTIDE SEQUENCE [LARGE SCALE GENOMIC DNA]</scope>
    <source>
        <strain evidence="8 9">ATCC 28783</strain>
    </source>
</reference>
<evidence type="ECO:0000256" key="5">
    <source>
        <dbReference type="ARBA" id="ARBA00023004"/>
    </source>
</evidence>
<dbReference type="SFLD" id="SFLDS00032">
    <property type="entry name" value="Radical_SAM_3-amino-3-carboxyp"/>
    <property type="match status" value="1"/>
</dbReference>
<dbReference type="VEuPathDB" id="FungiDB:TREMEDRAFT_66847"/>
<dbReference type="InterPro" id="IPR016435">
    <property type="entry name" value="DPH1/DPH2"/>
</dbReference>
<proteinExistence type="inferred from homology"/>
<protein>
    <recommendedName>
        <fullName evidence="7">2-(3-amino-3-carboxypropyl)histidine synthase subunit 2</fullName>
    </recommendedName>
</protein>
<dbReference type="GO" id="GO:0090560">
    <property type="term" value="F:2-(3-amino-3-carboxypropyl)histidine synthase activity"/>
    <property type="evidence" value="ECO:0007669"/>
    <property type="project" value="InterPro"/>
</dbReference>
<dbReference type="EMBL" id="SDIL01000027">
    <property type="protein sequence ID" value="RXK39729.1"/>
    <property type="molecule type" value="Genomic_DNA"/>
</dbReference>
<dbReference type="AlphaFoldDB" id="A0A4Q1BPA9"/>
<dbReference type="GO" id="GO:0046872">
    <property type="term" value="F:metal ion binding"/>
    <property type="evidence" value="ECO:0007669"/>
    <property type="project" value="UniProtKB-KW"/>
</dbReference>